<gene>
    <name evidence="1" type="ORF">DSL92_01295</name>
</gene>
<proteinExistence type="predicted"/>
<organism evidence="1">
    <name type="scientific">Billgrantia gudaonensis</name>
    <dbReference type="NCBI Taxonomy" id="376427"/>
    <lineage>
        <taxon>Bacteria</taxon>
        <taxon>Pseudomonadati</taxon>
        <taxon>Pseudomonadota</taxon>
        <taxon>Gammaproteobacteria</taxon>
        <taxon>Oceanospirillales</taxon>
        <taxon>Halomonadaceae</taxon>
        <taxon>Billgrantia</taxon>
    </lineage>
</organism>
<comment type="caution">
    <text evidence="1">The sequence shown here is derived from an EMBL/GenBank/DDBJ whole genome shotgun (WGS) entry which is preliminary data.</text>
</comment>
<protein>
    <recommendedName>
        <fullName evidence="2">Carbohydrate kinase PfkB domain-containing protein</fullName>
    </recommendedName>
</protein>
<dbReference type="SUPFAM" id="SSF53613">
    <property type="entry name" value="Ribokinase-like"/>
    <property type="match status" value="1"/>
</dbReference>
<dbReference type="InterPro" id="IPR029056">
    <property type="entry name" value="Ribokinase-like"/>
</dbReference>
<dbReference type="GO" id="GO:0003824">
    <property type="term" value="F:catalytic activity"/>
    <property type="evidence" value="ECO:0007669"/>
    <property type="project" value="UniProtKB-ARBA"/>
</dbReference>
<name>A0A3S0NHQ0_9GAMM</name>
<accession>A0A3S0NHQ0</accession>
<dbReference type="AlphaFoldDB" id="A0A3S0NHQ0"/>
<sequence>MSISWLRFGAHPTGSARLWHSFPRRHRRAALDSTCRRRPTFYRLEHLARRVSPNSAIAHFCTNNSLTGSLRSPDTTFGGTEMARRAGCLISVDANLRHNLWESGAANIGLVTWLLDAADLASKLSADELDYLRADPLATPGWPNAWPPASRSR</sequence>
<evidence type="ECO:0008006" key="2">
    <source>
        <dbReference type="Google" id="ProtNLM"/>
    </source>
</evidence>
<dbReference type="EMBL" id="RXHI01000003">
    <property type="protein sequence ID" value="RUA23095.1"/>
    <property type="molecule type" value="Genomic_DNA"/>
</dbReference>
<dbReference type="Gene3D" id="3.40.1190.20">
    <property type="match status" value="1"/>
</dbReference>
<reference evidence="1" key="1">
    <citation type="submission" date="2018-12" db="EMBL/GenBank/DDBJ databases">
        <authorList>
            <person name="Jadhav K."/>
            <person name="Kushwaha B."/>
            <person name="Jadhav I."/>
        </authorList>
    </citation>
    <scope>NUCLEOTIDE SEQUENCE [LARGE SCALE GENOMIC DNA]</scope>
    <source>
        <strain evidence="1">SBS 10</strain>
    </source>
</reference>
<evidence type="ECO:0000313" key="1">
    <source>
        <dbReference type="EMBL" id="RUA23095.1"/>
    </source>
</evidence>